<protein>
    <submittedName>
        <fullName evidence="1">Endonuclease domain-containing protein</fullName>
    </submittedName>
</protein>
<gene>
    <name evidence="1" type="ORF">NBH00_06120</name>
</gene>
<dbReference type="GO" id="GO:0004519">
    <property type="term" value="F:endonuclease activity"/>
    <property type="evidence" value="ECO:0007669"/>
    <property type="project" value="UniProtKB-KW"/>
</dbReference>
<keyword evidence="1" id="KW-0540">Nuclease</keyword>
<organism evidence="1 2">
    <name type="scientific">Paraconexibacter antarcticus</name>
    <dbReference type="NCBI Taxonomy" id="2949664"/>
    <lineage>
        <taxon>Bacteria</taxon>
        <taxon>Bacillati</taxon>
        <taxon>Actinomycetota</taxon>
        <taxon>Thermoleophilia</taxon>
        <taxon>Solirubrobacterales</taxon>
        <taxon>Paraconexibacteraceae</taxon>
        <taxon>Paraconexibacter</taxon>
    </lineage>
</organism>
<keyword evidence="2" id="KW-1185">Reference proteome</keyword>
<proteinExistence type="predicted"/>
<dbReference type="Proteomes" id="UP001056035">
    <property type="component" value="Chromosome"/>
</dbReference>
<name>A0ABY5DWW7_9ACTN</name>
<keyword evidence="1" id="KW-0255">Endonuclease</keyword>
<dbReference type="EMBL" id="CP098502">
    <property type="protein sequence ID" value="UTI65788.1"/>
    <property type="molecule type" value="Genomic_DNA"/>
</dbReference>
<reference evidence="1 2" key="1">
    <citation type="submission" date="2022-06" db="EMBL/GenBank/DDBJ databases">
        <title>Paraconexibacter antarcticus.</title>
        <authorList>
            <person name="Kim C.S."/>
        </authorList>
    </citation>
    <scope>NUCLEOTIDE SEQUENCE [LARGE SCALE GENOMIC DNA]</scope>
    <source>
        <strain evidence="1 2">02-257</strain>
    </source>
</reference>
<evidence type="ECO:0000313" key="2">
    <source>
        <dbReference type="Proteomes" id="UP001056035"/>
    </source>
</evidence>
<sequence>MAAVLAAGDGARLAGWSGMTHCGVLPEAGRNVDLAVPARRHTHLPGLSVVRCDPLPGEVVLVDGIPSHSIARLLLDLARRDDDEILEWAWRQAIYTKQLDLREISRTLRAHHGRPGTPALRALYERRRTLAGELRNRFEVLTLGIIREAGLPEPLCNTAWEVAPGLVLKPDFRIPELRLVVESDGRDGHEDVEFLLSDDERDALYAANGHATERFTYWQVKRERARVIAQLRRHLPDARAAGW</sequence>
<accession>A0ABY5DWW7</accession>
<dbReference type="RefSeq" id="WP_254572466.1">
    <property type="nucleotide sequence ID" value="NZ_CP098502.1"/>
</dbReference>
<evidence type="ECO:0000313" key="1">
    <source>
        <dbReference type="EMBL" id="UTI65788.1"/>
    </source>
</evidence>
<keyword evidence="1" id="KW-0378">Hydrolase</keyword>